<dbReference type="Proteomes" id="UP001144323">
    <property type="component" value="Unassembled WGS sequence"/>
</dbReference>
<comment type="caution">
    <text evidence="1">The sequence shown here is derived from an EMBL/GenBank/DDBJ whole genome shotgun (WGS) entry which is preliminary data.</text>
</comment>
<dbReference type="EMBL" id="BSEC01000001">
    <property type="protein sequence ID" value="GLI91403.1"/>
    <property type="molecule type" value="Genomic_DNA"/>
</dbReference>
<dbReference type="AlphaFoldDB" id="A0A9W6LQF2"/>
<evidence type="ECO:0008006" key="3">
    <source>
        <dbReference type="Google" id="ProtNLM"/>
    </source>
</evidence>
<reference evidence="1" key="1">
    <citation type="journal article" date="2023" name="Int. J. Syst. Evol. Microbiol.">
        <title>Methylocystis iwaonis sp. nov., a type II methane-oxidizing bacterium from surface soil of a rice paddy field in Japan, and emended description of the genus Methylocystis (ex Whittenbury et al. 1970) Bowman et al. 1993.</title>
        <authorList>
            <person name="Kaise H."/>
            <person name="Sawadogo J.B."/>
            <person name="Alam M.S."/>
            <person name="Ueno C."/>
            <person name="Dianou D."/>
            <person name="Shinjo R."/>
            <person name="Asakawa S."/>
        </authorList>
    </citation>
    <scope>NUCLEOTIDE SEQUENCE</scope>
    <source>
        <strain evidence="1">LMG27198</strain>
    </source>
</reference>
<proteinExistence type="predicted"/>
<name>A0A9W6LQF2_9HYPH</name>
<sequence>MEPRFAEVDRLDCRLVSHRWTFAEEEAARIDAHWATRLARTPSMYDGPVLLARKAALEAESGARVLRVEAFETRFSRFLAWRDFGWPDASVYNFFAMPALRSSDGAWLVGEMGQAHSAAGQRYFPGGTPDPGDVTETGEVDLYGSLARELAEETGLPAREGVAAQGWTVIFDRQRVACLRRIDWPAPAAAIRERVRRFLDAEAEPELAAVHMLASGRHDDPRLPAFMTAFLARAAETG</sequence>
<dbReference type="RefSeq" id="WP_281800030.1">
    <property type="nucleotide sequence ID" value="NZ_BSEC01000001.1"/>
</dbReference>
<protein>
    <recommendedName>
        <fullName evidence="3">NUDIX hydrolase</fullName>
    </recommendedName>
</protein>
<keyword evidence="2" id="KW-1185">Reference proteome</keyword>
<dbReference type="InterPro" id="IPR015797">
    <property type="entry name" value="NUDIX_hydrolase-like_dom_sf"/>
</dbReference>
<dbReference type="SUPFAM" id="SSF55811">
    <property type="entry name" value="Nudix"/>
    <property type="match status" value="1"/>
</dbReference>
<dbReference type="Gene3D" id="3.90.79.10">
    <property type="entry name" value="Nucleoside Triphosphate Pyrophosphohydrolase"/>
    <property type="match status" value="1"/>
</dbReference>
<accession>A0A9W6LQF2</accession>
<evidence type="ECO:0000313" key="1">
    <source>
        <dbReference type="EMBL" id="GLI91403.1"/>
    </source>
</evidence>
<evidence type="ECO:0000313" key="2">
    <source>
        <dbReference type="Proteomes" id="UP001144323"/>
    </source>
</evidence>
<organism evidence="1 2">
    <name type="scientific">Methylocystis echinoides</name>
    <dbReference type="NCBI Taxonomy" id="29468"/>
    <lineage>
        <taxon>Bacteria</taxon>
        <taxon>Pseudomonadati</taxon>
        <taxon>Pseudomonadota</taxon>
        <taxon>Alphaproteobacteria</taxon>
        <taxon>Hyphomicrobiales</taxon>
        <taxon>Methylocystaceae</taxon>
        <taxon>Methylocystis</taxon>
    </lineage>
</organism>
<gene>
    <name evidence="1" type="ORF">LMG27198_03950</name>
</gene>